<dbReference type="EMBL" id="GL379945">
    <property type="protein sequence ID" value="EGT37302.1"/>
    <property type="molecule type" value="Genomic_DNA"/>
</dbReference>
<keyword evidence="2" id="KW-1185">Reference proteome</keyword>
<dbReference type="AlphaFoldDB" id="G0NTS0"/>
<dbReference type="Proteomes" id="UP000008068">
    <property type="component" value="Unassembled WGS sequence"/>
</dbReference>
<proteinExistence type="predicted"/>
<organism evidence="2">
    <name type="scientific">Caenorhabditis brenneri</name>
    <name type="common">Nematode worm</name>
    <dbReference type="NCBI Taxonomy" id="135651"/>
    <lineage>
        <taxon>Eukaryota</taxon>
        <taxon>Metazoa</taxon>
        <taxon>Ecdysozoa</taxon>
        <taxon>Nematoda</taxon>
        <taxon>Chromadorea</taxon>
        <taxon>Rhabditida</taxon>
        <taxon>Rhabditina</taxon>
        <taxon>Rhabditomorpha</taxon>
        <taxon>Rhabditoidea</taxon>
        <taxon>Rhabditidae</taxon>
        <taxon>Peloderinae</taxon>
        <taxon>Caenorhabditis</taxon>
    </lineage>
</organism>
<protein>
    <submittedName>
        <fullName evidence="1">Uncharacterized protein</fullName>
    </submittedName>
</protein>
<reference evidence="2" key="1">
    <citation type="submission" date="2011-07" db="EMBL/GenBank/DDBJ databases">
        <authorList>
            <consortium name="Caenorhabditis brenneri Sequencing and Analysis Consortium"/>
            <person name="Wilson R.K."/>
        </authorList>
    </citation>
    <scope>NUCLEOTIDE SEQUENCE [LARGE SCALE GENOMIC DNA]</scope>
    <source>
        <strain evidence="2">PB2801</strain>
    </source>
</reference>
<dbReference type="HOGENOM" id="CLU_2051702_0_0_1"/>
<evidence type="ECO:0000313" key="2">
    <source>
        <dbReference type="Proteomes" id="UP000008068"/>
    </source>
</evidence>
<evidence type="ECO:0000313" key="1">
    <source>
        <dbReference type="EMBL" id="EGT37302.1"/>
    </source>
</evidence>
<sequence>MIKQALPSKKAQYNCTVWFKNAPIISITSRFGSYTGYEPDVDHIIELLNYPPIEVLVDEKEAVVQAKEYGKINKYYKMYHVSRKVILFETHHDGKKLMVVDIKHCSGLVIFPTASLFQHL</sequence>
<dbReference type="InParanoid" id="G0NTS0"/>
<accession>G0NTS0</accession>
<name>G0NTS0_CAEBE</name>
<gene>
    <name evidence="1" type="ORF">CAEBREN_24355</name>
</gene>